<sequence>MKIPQVGIALVLALILLVAIPTGATVLQDAITDESEDNLAGEIVAAPSESENGAYAFIDNDTDELVVDLSASNDNVEGSGVSQAALTGVSDVFTLTYTGEDFAQVWLEHDSNHVTFYDTSGESIEGQANNMTLEHNETVHIGFSVDTRESDLEAGDMLIDSIEINAQVPEEEDDDGPGFIPAPPSPPADPDPPEDPPEDPDPPGQPPIDLIVGPGERTAAIENIPAKVPVDVPFEALSIGEFVTLEEAEVTFADDGDAEVTVLGEDALETDGEPLADENATSGIGEFEITDTPDSDRVESVTYTLGVDRSYLESEDIDTDALVLYRQADDGSKWDPLTTTVFEETDDQVVLEATYDGFSRYALGVDQAVFTVEDVTAEPSIVTVRESTTLETTITNTGEEAGTFETEIVVEETVIDTVTVTLEPGESETVATEYTTTGTGSYEIIVDGQVEATILVEPPAEDPPSDDTVETDDLDELDEPTEEPGGFGVLEIGGILVLLVLLTMGLWGYRNREQLPSREDFFAGRV</sequence>
<dbReference type="InterPro" id="IPR026453">
    <property type="entry name" value="PGF_pre_PGF"/>
</dbReference>
<dbReference type="Proteomes" id="UP001321047">
    <property type="component" value="Unassembled WGS sequence"/>
</dbReference>
<evidence type="ECO:0000256" key="1">
    <source>
        <dbReference type="SAM" id="MobiDB-lite"/>
    </source>
</evidence>
<keyword evidence="5" id="KW-1185">Reference proteome</keyword>
<feature type="compositionally biased region" description="Acidic residues" evidence="1">
    <location>
        <begin position="459"/>
        <end position="482"/>
    </location>
</feature>
<keyword evidence="2" id="KW-0472">Membrane</keyword>
<feature type="domain" description="CARDB" evidence="3">
    <location>
        <begin position="370"/>
        <end position="450"/>
    </location>
</feature>
<dbReference type="InterPro" id="IPR011635">
    <property type="entry name" value="CARDB"/>
</dbReference>
<dbReference type="NCBIfam" id="TIGR04213">
    <property type="entry name" value="PGF_pre_PGF"/>
    <property type="match status" value="1"/>
</dbReference>
<keyword evidence="2" id="KW-0812">Transmembrane</keyword>
<feature type="compositionally biased region" description="Pro residues" evidence="1">
    <location>
        <begin position="180"/>
        <end position="190"/>
    </location>
</feature>
<feature type="transmembrane region" description="Helical" evidence="2">
    <location>
        <begin position="487"/>
        <end position="509"/>
    </location>
</feature>
<organism evidence="4 5">
    <name type="scientific">Natronosalvus hydrolyticus</name>
    <dbReference type="NCBI Taxonomy" id="2979988"/>
    <lineage>
        <taxon>Archaea</taxon>
        <taxon>Methanobacteriati</taxon>
        <taxon>Methanobacteriota</taxon>
        <taxon>Stenosarchaea group</taxon>
        <taxon>Halobacteria</taxon>
        <taxon>Halobacteriales</taxon>
        <taxon>Natrialbaceae</taxon>
        <taxon>Natronosalvus</taxon>
    </lineage>
</organism>
<name>A0AAP2Z8T1_9EURY</name>
<evidence type="ECO:0000256" key="2">
    <source>
        <dbReference type="SAM" id="Phobius"/>
    </source>
</evidence>
<gene>
    <name evidence="4" type="ORF">OB919_11935</name>
</gene>
<dbReference type="Pfam" id="PF06510">
    <property type="entry name" value="DUF1102"/>
    <property type="match status" value="1"/>
</dbReference>
<dbReference type="AlphaFoldDB" id="A0AAP2Z8T1"/>
<evidence type="ECO:0000313" key="4">
    <source>
        <dbReference type="EMBL" id="MCU4752676.1"/>
    </source>
</evidence>
<evidence type="ECO:0000259" key="3">
    <source>
        <dbReference type="Pfam" id="PF07705"/>
    </source>
</evidence>
<reference evidence="4 5" key="1">
    <citation type="submission" date="2022-09" db="EMBL/GenBank/DDBJ databases">
        <title>Enrichment on poylsaccharides allowed isolation of novel metabolic and taxonomic groups of Haloarchaea.</title>
        <authorList>
            <person name="Sorokin D.Y."/>
            <person name="Elcheninov A.G."/>
            <person name="Khizhniak T.V."/>
            <person name="Kolganova T.V."/>
            <person name="Kublanov I.V."/>
        </authorList>
    </citation>
    <scope>NUCLEOTIDE SEQUENCE [LARGE SCALE GENOMIC DNA]</scope>
    <source>
        <strain evidence="4 5">AArc-curdl1</strain>
    </source>
</reference>
<feature type="region of interest" description="Disordered" evidence="1">
    <location>
        <begin position="458"/>
        <end position="486"/>
    </location>
</feature>
<evidence type="ECO:0000313" key="5">
    <source>
        <dbReference type="Proteomes" id="UP001321047"/>
    </source>
</evidence>
<accession>A0AAP2Z8T1</accession>
<dbReference type="InterPro" id="IPR013783">
    <property type="entry name" value="Ig-like_fold"/>
</dbReference>
<comment type="caution">
    <text evidence="4">The sequence shown here is derived from an EMBL/GenBank/DDBJ whole genome shotgun (WGS) entry which is preliminary data.</text>
</comment>
<protein>
    <submittedName>
        <fullName evidence="4">PGF-pre-PGF domain-containing protein</fullName>
    </submittedName>
</protein>
<feature type="region of interest" description="Disordered" evidence="1">
    <location>
        <begin position="169"/>
        <end position="212"/>
    </location>
</feature>
<dbReference type="Gene3D" id="2.60.40.10">
    <property type="entry name" value="Immunoglobulins"/>
    <property type="match status" value="1"/>
</dbReference>
<dbReference type="RefSeq" id="WP_342809004.1">
    <property type="nucleotide sequence ID" value="NZ_JAOPJZ010000008.1"/>
</dbReference>
<dbReference type="InterPro" id="IPR009482">
    <property type="entry name" value="DUF1102"/>
</dbReference>
<proteinExistence type="predicted"/>
<feature type="compositionally biased region" description="Acidic residues" evidence="1">
    <location>
        <begin position="191"/>
        <end position="201"/>
    </location>
</feature>
<keyword evidence="2" id="KW-1133">Transmembrane helix</keyword>
<dbReference type="Pfam" id="PF07705">
    <property type="entry name" value="CARDB"/>
    <property type="match status" value="1"/>
</dbReference>
<dbReference type="EMBL" id="JAOPJZ010000008">
    <property type="protein sequence ID" value="MCU4752676.1"/>
    <property type="molecule type" value="Genomic_DNA"/>
</dbReference>